<feature type="region of interest" description="Disordered" evidence="1">
    <location>
        <begin position="1"/>
        <end position="28"/>
    </location>
</feature>
<name>A0A3M2L3L4_9ACTN</name>
<protein>
    <submittedName>
        <fullName evidence="2">Uncharacterized protein</fullName>
    </submittedName>
</protein>
<proteinExistence type="predicted"/>
<gene>
    <name evidence="2" type="ORF">EBN88_25735</name>
</gene>
<keyword evidence="3" id="KW-1185">Reference proteome</keyword>
<organism evidence="2 3">
    <name type="scientific">Streptomyces triticirhizae</name>
    <dbReference type="NCBI Taxonomy" id="2483353"/>
    <lineage>
        <taxon>Bacteria</taxon>
        <taxon>Bacillati</taxon>
        <taxon>Actinomycetota</taxon>
        <taxon>Actinomycetes</taxon>
        <taxon>Kitasatosporales</taxon>
        <taxon>Streptomycetaceae</taxon>
        <taxon>Streptomyces</taxon>
    </lineage>
</organism>
<accession>A0A3M2L3L4</accession>
<evidence type="ECO:0000313" key="3">
    <source>
        <dbReference type="Proteomes" id="UP000278673"/>
    </source>
</evidence>
<reference evidence="2 3" key="1">
    <citation type="submission" date="2018-10" db="EMBL/GenBank/DDBJ databases">
        <title>Isolation, diversity and antifungal activity of actinobacteria from wheat.</title>
        <authorList>
            <person name="Han C."/>
        </authorList>
    </citation>
    <scope>NUCLEOTIDE SEQUENCE [LARGE SCALE GENOMIC DNA]</scope>
    <source>
        <strain evidence="2 3">NEAU-YY642</strain>
    </source>
</reference>
<evidence type="ECO:0000313" key="2">
    <source>
        <dbReference type="EMBL" id="RMI31576.1"/>
    </source>
</evidence>
<dbReference type="EMBL" id="RFFJ01000216">
    <property type="protein sequence ID" value="RMI31576.1"/>
    <property type="molecule type" value="Genomic_DNA"/>
</dbReference>
<dbReference type="AlphaFoldDB" id="A0A3M2L3L4"/>
<dbReference type="Proteomes" id="UP000278673">
    <property type="component" value="Unassembled WGS sequence"/>
</dbReference>
<evidence type="ECO:0000256" key="1">
    <source>
        <dbReference type="SAM" id="MobiDB-lite"/>
    </source>
</evidence>
<sequence length="141" mass="15598">MGLVSRDTGPMPSTRRGHGRGQGLGRRPRVEGIFASDIQVFRFYPDGTVLDVLVKPAPGPNQAAAIERWLRPGTAPRGVHRSTYTVDGRRLSFTTRSHVKEARVTVQGVWHGGELVLDLTGGGRTEKARRFRRLDTGRSLR</sequence>
<comment type="caution">
    <text evidence="2">The sequence shown here is derived from an EMBL/GenBank/DDBJ whole genome shotgun (WGS) entry which is preliminary data.</text>
</comment>